<dbReference type="Pfam" id="PF00931">
    <property type="entry name" value="NB-ARC"/>
    <property type="match status" value="1"/>
</dbReference>
<keyword evidence="10" id="KW-1185">Reference proteome</keyword>
<reference evidence="10" key="1">
    <citation type="journal article" date="2014" name="Science">
        <title>The coffee genome provides insight into the convergent evolution of caffeine biosynthesis.</title>
        <authorList>
            <person name="Denoeud F."/>
            <person name="Carretero-Paulet L."/>
            <person name="Dereeper A."/>
            <person name="Droc G."/>
            <person name="Guyot R."/>
            <person name="Pietrella M."/>
            <person name="Zheng C."/>
            <person name="Alberti A."/>
            <person name="Anthony F."/>
            <person name="Aprea G."/>
            <person name="Aury J.M."/>
            <person name="Bento P."/>
            <person name="Bernard M."/>
            <person name="Bocs S."/>
            <person name="Campa C."/>
            <person name="Cenci A."/>
            <person name="Combes M.C."/>
            <person name="Crouzillat D."/>
            <person name="Da Silva C."/>
            <person name="Daddiego L."/>
            <person name="De Bellis F."/>
            <person name="Dussert S."/>
            <person name="Garsmeur O."/>
            <person name="Gayraud T."/>
            <person name="Guignon V."/>
            <person name="Jahn K."/>
            <person name="Jamilloux V."/>
            <person name="Joet T."/>
            <person name="Labadie K."/>
            <person name="Lan T."/>
            <person name="Leclercq J."/>
            <person name="Lepelley M."/>
            <person name="Leroy T."/>
            <person name="Li L.T."/>
            <person name="Librado P."/>
            <person name="Lopez L."/>
            <person name="Munoz A."/>
            <person name="Noel B."/>
            <person name="Pallavicini A."/>
            <person name="Perrotta G."/>
            <person name="Poncet V."/>
            <person name="Pot D."/>
            <person name="Priyono X."/>
            <person name="Rigoreau M."/>
            <person name="Rouard M."/>
            <person name="Rozas J."/>
            <person name="Tranchant-Dubreuil C."/>
            <person name="VanBuren R."/>
            <person name="Zhang Q."/>
            <person name="Andrade A.C."/>
            <person name="Argout X."/>
            <person name="Bertrand B."/>
            <person name="de Kochko A."/>
            <person name="Graziosi G."/>
            <person name="Henry R.J."/>
            <person name="Jayarama X."/>
            <person name="Ming R."/>
            <person name="Nagai C."/>
            <person name="Rounsley S."/>
            <person name="Sankoff D."/>
            <person name="Giuliano G."/>
            <person name="Albert V.A."/>
            <person name="Wincker P."/>
            <person name="Lashermes P."/>
        </authorList>
    </citation>
    <scope>NUCLEOTIDE SEQUENCE [LARGE SCALE GENOMIC DNA]</scope>
    <source>
        <strain evidence="10">cv. DH200-94</strain>
    </source>
</reference>
<dbReference type="GO" id="GO:0005524">
    <property type="term" value="F:ATP binding"/>
    <property type="evidence" value="ECO:0007669"/>
    <property type="project" value="UniProtKB-KW"/>
</dbReference>
<evidence type="ECO:0000256" key="2">
    <source>
        <dbReference type="ARBA" id="ARBA00022614"/>
    </source>
</evidence>
<dbReference type="OMA" id="SMIFCCK"/>
<feature type="domain" description="NB-ARC" evidence="7">
    <location>
        <begin position="165"/>
        <end position="240"/>
    </location>
</feature>
<dbReference type="AlphaFoldDB" id="A0A068UF91"/>
<name>A0A068UF91_COFCA</name>
<dbReference type="CDD" id="cd14798">
    <property type="entry name" value="RX-CC_like"/>
    <property type="match status" value="1"/>
</dbReference>
<organism evidence="9 10">
    <name type="scientific">Coffea canephora</name>
    <name type="common">Robusta coffee</name>
    <dbReference type="NCBI Taxonomy" id="49390"/>
    <lineage>
        <taxon>Eukaryota</taxon>
        <taxon>Viridiplantae</taxon>
        <taxon>Streptophyta</taxon>
        <taxon>Embryophyta</taxon>
        <taxon>Tracheophyta</taxon>
        <taxon>Spermatophyta</taxon>
        <taxon>Magnoliopsida</taxon>
        <taxon>eudicotyledons</taxon>
        <taxon>Gunneridae</taxon>
        <taxon>Pentapetalae</taxon>
        <taxon>asterids</taxon>
        <taxon>lamiids</taxon>
        <taxon>Gentianales</taxon>
        <taxon>Rubiaceae</taxon>
        <taxon>Ixoroideae</taxon>
        <taxon>Gardenieae complex</taxon>
        <taxon>Bertiereae - Coffeeae clade</taxon>
        <taxon>Coffeeae</taxon>
        <taxon>Coffea</taxon>
    </lineage>
</organism>
<dbReference type="Gramene" id="CDP06283">
    <property type="protein sequence ID" value="CDP06283"/>
    <property type="gene ID" value="GSCOC_T00023033001"/>
</dbReference>
<dbReference type="InParanoid" id="A0A068UF91"/>
<evidence type="ECO:0000313" key="10">
    <source>
        <dbReference type="Proteomes" id="UP000295252"/>
    </source>
</evidence>
<dbReference type="InterPro" id="IPR038005">
    <property type="entry name" value="RX-like_CC"/>
</dbReference>
<dbReference type="PANTHER" id="PTHR19338:SF66">
    <property type="entry name" value="NB-ARC DOMAIN-CONTAINING PROTEIN"/>
    <property type="match status" value="1"/>
</dbReference>
<evidence type="ECO:0000256" key="6">
    <source>
        <dbReference type="ARBA" id="ARBA00022840"/>
    </source>
</evidence>
<dbReference type="Proteomes" id="UP000295252">
    <property type="component" value="Chromosome VIII"/>
</dbReference>
<evidence type="ECO:0000259" key="8">
    <source>
        <dbReference type="Pfam" id="PF18052"/>
    </source>
</evidence>
<dbReference type="PhylomeDB" id="A0A068UF91"/>
<keyword evidence="2" id="KW-0433">Leucine-rich repeat</keyword>
<evidence type="ECO:0008006" key="11">
    <source>
        <dbReference type="Google" id="ProtNLM"/>
    </source>
</evidence>
<dbReference type="InterPro" id="IPR027417">
    <property type="entry name" value="P-loop_NTPase"/>
</dbReference>
<accession>A0A068UF91</accession>
<dbReference type="OrthoDB" id="3027644at2759"/>
<sequence length="243" mass="28161">MTEAAVNFAVETIRNLIEETKFLHVVSDQVAQLQDEQKQMRSFLKDADARQHDEETVKEWISQARDLAYEVDDLFESYAFKIAGRRRKGIRGIIKICVCILNECYNRHTIRTGTQTLKTKISHLTKRFRDYGIRVMERQEGASSSHQQLRRTYSHVVEDDFVGLEGDVEMLVKHLVRGSGHEIDKCFSVVSICGMGGLGKTTLARKVYNHPQVRRCFDDFAWICVSQTWQKEDVLQRILLRHA</sequence>
<feature type="domain" description="Disease resistance N-terminal" evidence="8">
    <location>
        <begin position="5"/>
        <end position="89"/>
    </location>
</feature>
<dbReference type="Gene3D" id="3.40.50.300">
    <property type="entry name" value="P-loop containing nucleotide triphosphate hydrolases"/>
    <property type="match status" value="1"/>
</dbReference>
<evidence type="ECO:0000259" key="7">
    <source>
        <dbReference type="Pfam" id="PF00931"/>
    </source>
</evidence>
<proteinExistence type="inferred from homology"/>
<evidence type="ECO:0000256" key="3">
    <source>
        <dbReference type="ARBA" id="ARBA00022737"/>
    </source>
</evidence>
<evidence type="ECO:0000256" key="5">
    <source>
        <dbReference type="ARBA" id="ARBA00022821"/>
    </source>
</evidence>
<dbReference type="EMBL" id="HG739104">
    <property type="protein sequence ID" value="CDP06283.1"/>
    <property type="molecule type" value="Genomic_DNA"/>
</dbReference>
<keyword evidence="3" id="KW-0677">Repeat</keyword>
<evidence type="ECO:0000256" key="4">
    <source>
        <dbReference type="ARBA" id="ARBA00022741"/>
    </source>
</evidence>
<dbReference type="GO" id="GO:0043531">
    <property type="term" value="F:ADP binding"/>
    <property type="evidence" value="ECO:0007669"/>
    <property type="project" value="InterPro"/>
</dbReference>
<gene>
    <name evidence="9" type="ORF">GSCOC_T00023033001</name>
</gene>
<dbReference type="SUPFAM" id="SSF52540">
    <property type="entry name" value="P-loop containing nucleoside triphosphate hydrolases"/>
    <property type="match status" value="1"/>
</dbReference>
<dbReference type="PANTHER" id="PTHR19338">
    <property type="entry name" value="TRANSLOCASE OF INNER MITOCHONDRIAL MEMBRANE 13 HOMOLOG"/>
    <property type="match status" value="1"/>
</dbReference>
<keyword evidence="5" id="KW-0611">Plant defense</keyword>
<dbReference type="InterPro" id="IPR002182">
    <property type="entry name" value="NB-ARC"/>
</dbReference>
<dbReference type="STRING" id="49390.A0A068UF91"/>
<dbReference type="Pfam" id="PF18052">
    <property type="entry name" value="Rx_N"/>
    <property type="match status" value="1"/>
</dbReference>
<evidence type="ECO:0000313" key="9">
    <source>
        <dbReference type="EMBL" id="CDP06283.1"/>
    </source>
</evidence>
<dbReference type="InterPro" id="IPR041118">
    <property type="entry name" value="Rx_N"/>
</dbReference>
<dbReference type="GO" id="GO:0006952">
    <property type="term" value="P:defense response"/>
    <property type="evidence" value="ECO:0007669"/>
    <property type="project" value="UniProtKB-KW"/>
</dbReference>
<comment type="similarity">
    <text evidence="1">Belongs to the disease resistance NB-LRR family.</text>
</comment>
<evidence type="ECO:0000256" key="1">
    <source>
        <dbReference type="ARBA" id="ARBA00008894"/>
    </source>
</evidence>
<keyword evidence="4" id="KW-0547">Nucleotide-binding</keyword>
<protein>
    <recommendedName>
        <fullName evidence="11">Rx N-terminal domain-containing protein</fullName>
    </recommendedName>
</protein>
<keyword evidence="6" id="KW-0067">ATP-binding</keyword>
<dbReference type="Gene3D" id="1.20.5.4130">
    <property type="match status" value="1"/>
</dbReference>